<proteinExistence type="predicted"/>
<protein>
    <submittedName>
        <fullName evidence="1">Baicalein 7-O-glucuronosyltransferase</fullName>
    </submittedName>
</protein>
<dbReference type="AlphaFoldDB" id="A0AAW2W0H8"/>
<dbReference type="SUPFAM" id="SSF53756">
    <property type="entry name" value="UDP-Glycosyltransferase/glycogen phosphorylase"/>
    <property type="match status" value="1"/>
</dbReference>
<sequence>MLTTAASVSASPTVTYHRLPSPALPKNATSNPVELFFEISRLTNPNIRQALEEIQQKSNIKAFVIDLFCNSAFEISTSMNIPLTSGSPLELVALAFYFICLPFTKLLLETSETWTILLKFLAARYFTHQTFPRVCFIVRLKAIALGLENSGYRFLWAVRSPPGKRDLGSAEEPDLAALLPEELSSGSGVVWGTDDWLAAVRGPEDDQGFHGGGDEGGAAAAVGGCAEMEKRVKELMETKEGKEVRRRVMEMKSAAEAAVMRKDGSSLVALDKFMETISRRNCENS</sequence>
<accession>A0AAW2W0H8</accession>
<comment type="caution">
    <text evidence="1">The sequence shown here is derived from an EMBL/GenBank/DDBJ whole genome shotgun (WGS) entry which is preliminary data.</text>
</comment>
<evidence type="ECO:0000313" key="1">
    <source>
        <dbReference type="EMBL" id="KAL0434853.1"/>
    </source>
</evidence>
<dbReference type="PANTHER" id="PTHR48048">
    <property type="entry name" value="GLYCOSYLTRANSFERASE"/>
    <property type="match status" value="1"/>
</dbReference>
<dbReference type="InterPro" id="IPR050481">
    <property type="entry name" value="UDP-glycosyltransf_plant"/>
</dbReference>
<dbReference type="Gene3D" id="3.40.50.2000">
    <property type="entry name" value="Glycogen Phosphorylase B"/>
    <property type="match status" value="4"/>
</dbReference>
<dbReference type="PANTHER" id="PTHR48048:SF41">
    <property type="entry name" value="GLYCOSYLTRANSFERASE"/>
    <property type="match status" value="1"/>
</dbReference>
<organism evidence="1">
    <name type="scientific">Sesamum radiatum</name>
    <name type="common">Black benniseed</name>
    <dbReference type="NCBI Taxonomy" id="300843"/>
    <lineage>
        <taxon>Eukaryota</taxon>
        <taxon>Viridiplantae</taxon>
        <taxon>Streptophyta</taxon>
        <taxon>Embryophyta</taxon>
        <taxon>Tracheophyta</taxon>
        <taxon>Spermatophyta</taxon>
        <taxon>Magnoliopsida</taxon>
        <taxon>eudicotyledons</taxon>
        <taxon>Gunneridae</taxon>
        <taxon>Pentapetalae</taxon>
        <taxon>asterids</taxon>
        <taxon>lamiids</taxon>
        <taxon>Lamiales</taxon>
        <taxon>Pedaliaceae</taxon>
        <taxon>Sesamum</taxon>
    </lineage>
</organism>
<reference evidence="1" key="1">
    <citation type="submission" date="2020-06" db="EMBL/GenBank/DDBJ databases">
        <authorList>
            <person name="Li T."/>
            <person name="Hu X."/>
            <person name="Zhang T."/>
            <person name="Song X."/>
            <person name="Zhang H."/>
            <person name="Dai N."/>
            <person name="Sheng W."/>
            <person name="Hou X."/>
            <person name="Wei L."/>
        </authorList>
    </citation>
    <scope>NUCLEOTIDE SEQUENCE</scope>
    <source>
        <strain evidence="1">G02</strain>
        <tissue evidence="1">Leaf</tissue>
    </source>
</reference>
<dbReference type="GO" id="GO:0035251">
    <property type="term" value="F:UDP-glucosyltransferase activity"/>
    <property type="evidence" value="ECO:0007669"/>
    <property type="project" value="InterPro"/>
</dbReference>
<name>A0AAW2W0H8_SESRA</name>
<reference evidence="1" key="2">
    <citation type="journal article" date="2024" name="Plant">
        <title>Genomic evolution and insights into agronomic trait innovations of Sesamum species.</title>
        <authorList>
            <person name="Miao H."/>
            <person name="Wang L."/>
            <person name="Qu L."/>
            <person name="Liu H."/>
            <person name="Sun Y."/>
            <person name="Le M."/>
            <person name="Wang Q."/>
            <person name="Wei S."/>
            <person name="Zheng Y."/>
            <person name="Lin W."/>
            <person name="Duan Y."/>
            <person name="Cao H."/>
            <person name="Xiong S."/>
            <person name="Wang X."/>
            <person name="Wei L."/>
            <person name="Li C."/>
            <person name="Ma Q."/>
            <person name="Ju M."/>
            <person name="Zhao R."/>
            <person name="Li G."/>
            <person name="Mu C."/>
            <person name="Tian Q."/>
            <person name="Mei H."/>
            <person name="Zhang T."/>
            <person name="Gao T."/>
            <person name="Zhang H."/>
        </authorList>
    </citation>
    <scope>NUCLEOTIDE SEQUENCE</scope>
    <source>
        <strain evidence="1">G02</strain>
    </source>
</reference>
<dbReference type="EMBL" id="JACGWJ010000002">
    <property type="protein sequence ID" value="KAL0434853.1"/>
    <property type="molecule type" value="Genomic_DNA"/>
</dbReference>
<gene>
    <name evidence="1" type="ORF">Sradi_0193200</name>
</gene>